<name>A0A6I6GTE9_9PSED</name>
<proteinExistence type="predicted"/>
<dbReference type="EMBL" id="CP046621">
    <property type="protein sequence ID" value="QGW77783.1"/>
    <property type="molecule type" value="Genomic_DNA"/>
</dbReference>
<gene>
    <name evidence="1" type="ORF">GPJ81_14185</name>
</gene>
<organism evidence="1 2">
    <name type="scientific">Pseudomonas alkylphenolica</name>
    <dbReference type="NCBI Taxonomy" id="237609"/>
    <lineage>
        <taxon>Bacteria</taxon>
        <taxon>Pseudomonadati</taxon>
        <taxon>Pseudomonadota</taxon>
        <taxon>Gammaproteobacteria</taxon>
        <taxon>Pseudomonadales</taxon>
        <taxon>Pseudomonadaceae</taxon>
        <taxon>Pseudomonas</taxon>
    </lineage>
</organism>
<accession>A0A6I6GTE9</accession>
<reference evidence="1" key="1">
    <citation type="submission" date="2019-12" db="EMBL/GenBank/DDBJ databases">
        <title>Hybrid Genome Assemblies of two High G+C Isolates from Undergraduate Microbiology Courses.</title>
        <authorList>
            <person name="Ne Ville C.J."/>
            <person name="Enright D."/>
            <person name="Hernandez I."/>
            <person name="Dodsworth J."/>
            <person name="Orwin P.M."/>
        </authorList>
    </citation>
    <scope>NUCLEOTIDE SEQUENCE [LARGE SCALE GENOMIC DNA]</scope>
    <source>
        <strain evidence="1">Neo</strain>
    </source>
</reference>
<evidence type="ECO:0000313" key="2">
    <source>
        <dbReference type="Proteomes" id="UP000426235"/>
    </source>
</evidence>
<keyword evidence="2" id="KW-1185">Reference proteome</keyword>
<dbReference type="AlphaFoldDB" id="A0A6I6GTE9"/>
<protein>
    <submittedName>
        <fullName evidence="1">Uncharacterized protein</fullName>
    </submittedName>
</protein>
<sequence>MPEEKVVMYESPEAASIQTVTGWVSADGHFWGSNEDVARYSGSTHRLCKNNPDHPAHPTSRWCDVCRNERLAAQFAAMPRRIWSGEPITDFDGDRYFFDEEDLRDHILEYDIDLADLKLVFCTPNYPSEIDPNDHFIDDLPEDGEINDDQLLAAFELLNEMIRKSPPLSWSPGKEAVDLPQSFIDMIKHEREDAA</sequence>
<dbReference type="Proteomes" id="UP000426235">
    <property type="component" value="Chromosome"/>
</dbReference>
<dbReference type="RefSeq" id="WP_157192756.1">
    <property type="nucleotide sequence ID" value="NZ_CP046621.1"/>
</dbReference>
<evidence type="ECO:0000313" key="1">
    <source>
        <dbReference type="EMBL" id="QGW77783.1"/>
    </source>
</evidence>